<dbReference type="InterPro" id="IPR003787">
    <property type="entry name" value="Sulphur_relay_DsrE/F-like"/>
</dbReference>
<dbReference type="PANTHER" id="PTHR34655:SF2">
    <property type="entry name" value="PEROXIREDOXIN FAMILY PROTEIN"/>
    <property type="match status" value="1"/>
</dbReference>
<protein>
    <submittedName>
        <fullName evidence="1">Uncharacterized protein</fullName>
    </submittedName>
</protein>
<dbReference type="AlphaFoldDB" id="A0A1H8Z9W2"/>
<reference evidence="1 2" key="1">
    <citation type="submission" date="2016-10" db="EMBL/GenBank/DDBJ databases">
        <authorList>
            <person name="de Groot N.N."/>
        </authorList>
    </citation>
    <scope>NUCLEOTIDE SEQUENCE [LARGE SCALE GENOMIC DNA]</scope>
    <source>
        <strain evidence="1 2">B7-7</strain>
    </source>
</reference>
<name>A0A1H8Z9W2_9GAMM</name>
<sequence>MADKVIIMLLNTSLQATGTLGTPFFHAAVAAAMDLEVEIYFAAETAQLLKRGVAENLYAGKQRTKSIYEFMQDAHEAGVKFYACTAAMAEHGLNDDNVIPELDGKRGGAAFIGEAVEDGVVVLTY</sequence>
<gene>
    <name evidence="1" type="ORF">SAMN05421693_10233</name>
</gene>
<dbReference type="Proteomes" id="UP000199496">
    <property type="component" value="Unassembled WGS sequence"/>
</dbReference>
<dbReference type="PANTHER" id="PTHR34655">
    <property type="entry name" value="CONSERVED WITHIN P. AEROPHILUM"/>
    <property type="match status" value="1"/>
</dbReference>
<evidence type="ECO:0000313" key="1">
    <source>
        <dbReference type="EMBL" id="SEP61220.1"/>
    </source>
</evidence>
<dbReference type="Pfam" id="PF02635">
    <property type="entry name" value="DsrE"/>
    <property type="match status" value="1"/>
</dbReference>
<dbReference type="InterPro" id="IPR027396">
    <property type="entry name" value="DsrEFH-like"/>
</dbReference>
<accession>A0A1H8Z9W2</accession>
<dbReference type="STRING" id="867345.SAMN05421693_10233"/>
<proteinExistence type="predicted"/>
<organism evidence="1 2">
    <name type="scientific">Ectothiorhodospira magna</name>
    <dbReference type="NCBI Taxonomy" id="867345"/>
    <lineage>
        <taxon>Bacteria</taxon>
        <taxon>Pseudomonadati</taxon>
        <taxon>Pseudomonadota</taxon>
        <taxon>Gammaproteobacteria</taxon>
        <taxon>Chromatiales</taxon>
        <taxon>Ectothiorhodospiraceae</taxon>
        <taxon>Ectothiorhodospira</taxon>
    </lineage>
</organism>
<dbReference type="OrthoDB" id="7932267at2"/>
<keyword evidence="2" id="KW-1185">Reference proteome</keyword>
<dbReference type="RefSeq" id="WP_090203076.1">
    <property type="nucleotide sequence ID" value="NZ_FOFO01000002.1"/>
</dbReference>
<dbReference type="SUPFAM" id="SSF75169">
    <property type="entry name" value="DsrEFH-like"/>
    <property type="match status" value="1"/>
</dbReference>
<dbReference type="Gene3D" id="3.40.1260.10">
    <property type="entry name" value="DsrEFH-like"/>
    <property type="match status" value="1"/>
</dbReference>
<dbReference type="EMBL" id="FOFO01000002">
    <property type="protein sequence ID" value="SEP61220.1"/>
    <property type="molecule type" value="Genomic_DNA"/>
</dbReference>
<evidence type="ECO:0000313" key="2">
    <source>
        <dbReference type="Proteomes" id="UP000199496"/>
    </source>
</evidence>